<keyword evidence="2" id="KW-0810">Translation regulation</keyword>
<comment type="subcellular location">
    <subcellularLocation>
        <location evidence="2">Cytoplasm</location>
    </subcellularLocation>
</comment>
<dbReference type="RefSeq" id="WP_041992921.1">
    <property type="nucleotide sequence ID" value="NZ_CDBT01000008.1"/>
</dbReference>
<evidence type="ECO:0000256" key="1">
    <source>
        <dbReference type="ARBA" id="ARBA00010574"/>
    </source>
</evidence>
<comment type="function">
    <text evidence="2">Functions as a ribosomal silencing factor. Interacts with ribosomal protein uL14 (rplN), blocking formation of intersubunit bridge B8. Prevents association of the 30S and 50S ribosomal subunits and the formation of functional ribosomes, thus repressing translation.</text>
</comment>
<dbReference type="InterPro" id="IPR004394">
    <property type="entry name" value="Iojap/RsfS/C7orf30"/>
</dbReference>
<name>A0ABW9GTA6_9GAMM</name>
<keyword evidence="2" id="KW-0678">Repressor</keyword>
<dbReference type="Proteomes" id="UP001630969">
    <property type="component" value="Unassembled WGS sequence"/>
</dbReference>
<dbReference type="PANTHER" id="PTHR21043:SF0">
    <property type="entry name" value="MITOCHONDRIAL ASSEMBLY OF RIBOSOMAL LARGE SUBUNIT PROTEIN 1"/>
    <property type="match status" value="1"/>
</dbReference>
<dbReference type="Pfam" id="PF02410">
    <property type="entry name" value="RsfS"/>
    <property type="match status" value="1"/>
</dbReference>
<comment type="similarity">
    <text evidence="1 2">Belongs to the Iojap/RsfS family.</text>
</comment>
<dbReference type="SUPFAM" id="SSF81301">
    <property type="entry name" value="Nucleotidyltransferase"/>
    <property type="match status" value="1"/>
</dbReference>
<organism evidence="3 4">
    <name type="scientific">Aeromonas bivalvium</name>
    <dbReference type="NCBI Taxonomy" id="440079"/>
    <lineage>
        <taxon>Bacteria</taxon>
        <taxon>Pseudomonadati</taxon>
        <taxon>Pseudomonadota</taxon>
        <taxon>Gammaproteobacteria</taxon>
        <taxon>Aeromonadales</taxon>
        <taxon>Aeromonadaceae</taxon>
        <taxon>Aeromonas</taxon>
    </lineage>
</organism>
<dbReference type="EMBL" id="JBGXBU010000002">
    <property type="protein sequence ID" value="MFM4892761.1"/>
    <property type="molecule type" value="Genomic_DNA"/>
</dbReference>
<keyword evidence="2" id="KW-0963">Cytoplasm</keyword>
<keyword evidence="4" id="KW-1185">Reference proteome</keyword>
<dbReference type="InterPro" id="IPR043519">
    <property type="entry name" value="NT_sf"/>
</dbReference>
<gene>
    <name evidence="2 3" type="primary">rsfS</name>
    <name evidence="3" type="ORF">ACEUDJ_07770</name>
</gene>
<protein>
    <recommendedName>
        <fullName evidence="2">Ribosomal silencing factor RsfS</fullName>
    </recommendedName>
</protein>
<evidence type="ECO:0000256" key="2">
    <source>
        <dbReference type="HAMAP-Rule" id="MF_01477"/>
    </source>
</evidence>
<evidence type="ECO:0000313" key="3">
    <source>
        <dbReference type="EMBL" id="MFM4892761.1"/>
    </source>
</evidence>
<proteinExistence type="inferred from homology"/>
<evidence type="ECO:0000313" key="4">
    <source>
        <dbReference type="Proteomes" id="UP001630969"/>
    </source>
</evidence>
<dbReference type="Gene3D" id="3.30.460.10">
    <property type="entry name" value="Beta Polymerase, domain 2"/>
    <property type="match status" value="1"/>
</dbReference>
<reference evidence="3 4" key="1">
    <citation type="submission" date="2024-09" db="EMBL/GenBank/DDBJ databases">
        <title>Aeromonas strains Genome sequencing and assembly.</title>
        <authorList>
            <person name="Hu X."/>
            <person name="Tang B."/>
        </authorList>
    </citation>
    <scope>NUCLEOTIDE SEQUENCE [LARGE SCALE GENOMIC DNA]</scope>
    <source>
        <strain evidence="3 4">NB23SCDHY001</strain>
    </source>
</reference>
<dbReference type="GeneID" id="97219987"/>
<dbReference type="PANTHER" id="PTHR21043">
    <property type="entry name" value="IOJAP SUPERFAMILY ORTHOLOG"/>
    <property type="match status" value="1"/>
</dbReference>
<accession>A0ABW9GTA6</accession>
<dbReference type="NCBIfam" id="TIGR00090">
    <property type="entry name" value="rsfS_iojap_ybeB"/>
    <property type="match status" value="1"/>
</dbReference>
<sequence>MQGQELHAFIIDKIDDMKGRDIVTLDVRGQSSITDTLIICSGNSSRHVCAIAHNLASEARHAKLDLLSVEGQQTGEWVLVDLGSVIVHVMQDEFRDFYQLEKLWGNAPVQA</sequence>
<dbReference type="HAMAP" id="MF_01477">
    <property type="entry name" value="Iojap_RsfS"/>
    <property type="match status" value="1"/>
</dbReference>
<comment type="caution">
    <text evidence="3">The sequence shown here is derived from an EMBL/GenBank/DDBJ whole genome shotgun (WGS) entry which is preliminary data.</text>
</comment>
<comment type="subunit">
    <text evidence="2">Interacts with ribosomal protein uL14 (rplN).</text>
</comment>